<dbReference type="Proteomes" id="UP000694501">
    <property type="component" value="Unassembled WGS sequence"/>
</dbReference>
<keyword evidence="2" id="KW-1185">Reference proteome</keyword>
<gene>
    <name evidence="1" type="ORF">JGS22_010380</name>
</gene>
<comment type="caution">
    <text evidence="1">The sequence shown here is derived from an EMBL/GenBank/DDBJ whole genome shotgun (WGS) entry which is preliminary data.</text>
</comment>
<dbReference type="EMBL" id="JAELVF020000001">
    <property type="protein sequence ID" value="MBU7598005.1"/>
    <property type="molecule type" value="Genomic_DNA"/>
</dbReference>
<protein>
    <submittedName>
        <fullName evidence="1">Uncharacterized protein</fullName>
    </submittedName>
</protein>
<sequence length="124" mass="13406">MTVSGLVRRGWWCELTAWTAAVDGREAKVRAGRADTPEGALVWIRASVRTLAYGLGVAEGARVHAWLEYGQWEAVMRLKSGEAYDFGARLGGTALSWSARPVVFVSLLADCTPAGLEAAEPRGW</sequence>
<reference evidence="1" key="1">
    <citation type="submission" date="2021-06" db="EMBL/GenBank/DDBJ databases">
        <title>Sequencing of actinobacteria type strains.</title>
        <authorList>
            <person name="Nguyen G.-S."/>
            <person name="Wentzel A."/>
        </authorList>
    </citation>
    <scope>NUCLEOTIDE SEQUENCE</scope>
    <source>
        <strain evidence="1">P38-E01</strain>
    </source>
</reference>
<evidence type="ECO:0000313" key="2">
    <source>
        <dbReference type="Proteomes" id="UP000694501"/>
    </source>
</evidence>
<dbReference type="AlphaFoldDB" id="A0A949JG70"/>
<evidence type="ECO:0000313" key="1">
    <source>
        <dbReference type="EMBL" id="MBU7598005.1"/>
    </source>
</evidence>
<organism evidence="1 2">
    <name type="scientific">Streptomyces tardus</name>
    <dbReference type="NCBI Taxonomy" id="2780544"/>
    <lineage>
        <taxon>Bacteria</taxon>
        <taxon>Bacillati</taxon>
        <taxon>Actinomycetota</taxon>
        <taxon>Actinomycetes</taxon>
        <taxon>Kitasatosporales</taxon>
        <taxon>Streptomycetaceae</taxon>
        <taxon>Streptomyces</taxon>
    </lineage>
</organism>
<name>A0A949JG70_9ACTN</name>
<proteinExistence type="predicted"/>
<dbReference type="RefSeq" id="WP_211041654.1">
    <property type="nucleotide sequence ID" value="NZ_JAELVF020000001.1"/>
</dbReference>
<accession>A0A949JG70</accession>